<evidence type="ECO:0000256" key="1">
    <source>
        <dbReference type="SAM" id="MobiDB-lite"/>
    </source>
</evidence>
<gene>
    <name evidence="2" type="ORF">AN218_26975</name>
</gene>
<reference evidence="2 3" key="1">
    <citation type="journal article" date="2016" name="Front. Microbiol.">
        <title>Comparative Genomics Analysis of Streptomyces Species Reveals Their Adaptation to the Marine Environment and Their Diversity at the Genomic Level.</title>
        <authorList>
            <person name="Tian X."/>
            <person name="Zhang Z."/>
            <person name="Yang T."/>
            <person name="Chen M."/>
            <person name="Li J."/>
            <person name="Chen F."/>
            <person name="Yang J."/>
            <person name="Li W."/>
            <person name="Zhang B."/>
            <person name="Zhang Z."/>
            <person name="Wu J."/>
            <person name="Zhang C."/>
            <person name="Long L."/>
            <person name="Xiao J."/>
        </authorList>
    </citation>
    <scope>NUCLEOTIDE SEQUENCE [LARGE SCALE GENOMIC DNA]</scope>
    <source>
        <strain evidence="2 3">SCSIO 10429</strain>
    </source>
</reference>
<sequence length="145" mass="15336">MAARLTVSVAVLVVGTGVLTGLVVGGDKDEDQMAKRPPVTTVPREPLPTATSSSPEPSKTKAPPKPAPAATTPPPSTHPPKPSPSKTSAPPIPGIKEAQWAIELAEELQKKYGTPSPSDGSQWDDQDQDYQYEESYQEGDYDQSG</sequence>
<organism evidence="2 3">
    <name type="scientific">Streptomyces nanshensis</name>
    <dbReference type="NCBI Taxonomy" id="518642"/>
    <lineage>
        <taxon>Bacteria</taxon>
        <taxon>Bacillati</taxon>
        <taxon>Actinomycetota</taxon>
        <taxon>Actinomycetes</taxon>
        <taxon>Kitasatosporales</taxon>
        <taxon>Streptomycetaceae</taxon>
        <taxon>Streptomyces</taxon>
    </lineage>
</organism>
<evidence type="ECO:0000313" key="2">
    <source>
        <dbReference type="EMBL" id="OEV08330.1"/>
    </source>
</evidence>
<dbReference type="Proteomes" id="UP000176005">
    <property type="component" value="Unassembled WGS sequence"/>
</dbReference>
<proteinExistence type="predicted"/>
<feature type="compositionally biased region" description="Low complexity" evidence="1">
    <location>
        <begin position="48"/>
        <end position="61"/>
    </location>
</feature>
<protein>
    <submittedName>
        <fullName evidence="2">Uncharacterized protein</fullName>
    </submittedName>
</protein>
<feature type="compositionally biased region" description="Acidic residues" evidence="1">
    <location>
        <begin position="122"/>
        <end position="145"/>
    </location>
</feature>
<name>A0A1E7KWL5_9ACTN</name>
<comment type="caution">
    <text evidence="2">The sequence shown here is derived from an EMBL/GenBank/DDBJ whole genome shotgun (WGS) entry which is preliminary data.</text>
</comment>
<feature type="region of interest" description="Disordered" evidence="1">
    <location>
        <begin position="22"/>
        <end position="145"/>
    </location>
</feature>
<keyword evidence="3" id="KW-1185">Reference proteome</keyword>
<feature type="compositionally biased region" description="Pro residues" evidence="1">
    <location>
        <begin position="63"/>
        <end position="83"/>
    </location>
</feature>
<accession>A0A1E7KWL5</accession>
<dbReference type="EMBL" id="LJGW01000429">
    <property type="protein sequence ID" value="OEV08330.1"/>
    <property type="molecule type" value="Genomic_DNA"/>
</dbReference>
<dbReference type="AlphaFoldDB" id="A0A1E7KWL5"/>
<evidence type="ECO:0000313" key="3">
    <source>
        <dbReference type="Proteomes" id="UP000176005"/>
    </source>
</evidence>